<proteinExistence type="inferred from homology"/>
<reference evidence="6" key="1">
    <citation type="submission" date="2016-07" db="EMBL/GenBank/DDBJ databases">
        <authorList>
            <person name="Bretaudeau A."/>
        </authorList>
    </citation>
    <scope>NUCLEOTIDE SEQUENCE</scope>
    <source>
        <strain evidence="6">Rice</strain>
        <tissue evidence="6">Whole body</tissue>
    </source>
</reference>
<evidence type="ECO:0000256" key="3">
    <source>
        <dbReference type="ARBA" id="ARBA00012663"/>
    </source>
</evidence>
<gene>
    <name evidence="6" type="ORF">SFRICE_016402</name>
</gene>
<dbReference type="SUPFAM" id="SSF51445">
    <property type="entry name" value="(Trans)glycosidases"/>
    <property type="match status" value="1"/>
</dbReference>
<dbReference type="GO" id="GO:0004563">
    <property type="term" value="F:beta-N-acetylhexosaminidase activity"/>
    <property type="evidence" value="ECO:0007669"/>
    <property type="project" value="UniProtKB-EC"/>
</dbReference>
<dbReference type="InterPro" id="IPR015883">
    <property type="entry name" value="Glyco_hydro_20_cat"/>
</dbReference>
<keyword evidence="4" id="KW-0378">Hydrolase</keyword>
<protein>
    <recommendedName>
        <fullName evidence="3">beta-N-acetylhexosaminidase</fullName>
        <ecNumber evidence="3">3.2.1.52</ecNumber>
    </recommendedName>
</protein>
<evidence type="ECO:0000256" key="2">
    <source>
        <dbReference type="ARBA" id="ARBA00006285"/>
    </source>
</evidence>
<dbReference type="CDD" id="cd06565">
    <property type="entry name" value="GH20_GcnA-like"/>
    <property type="match status" value="1"/>
</dbReference>
<comment type="similarity">
    <text evidence="2">Belongs to the glycosyl hydrolase 20 family.</text>
</comment>
<dbReference type="InterPro" id="IPR017853">
    <property type="entry name" value="GH"/>
</dbReference>
<dbReference type="AlphaFoldDB" id="A0A2H1VQQ6"/>
<dbReference type="GO" id="GO:0005975">
    <property type="term" value="P:carbohydrate metabolic process"/>
    <property type="evidence" value="ECO:0007669"/>
    <property type="project" value="InterPro"/>
</dbReference>
<dbReference type="Pfam" id="PF00728">
    <property type="entry name" value="Glyco_hydro_20"/>
    <property type="match status" value="1"/>
</dbReference>
<evidence type="ECO:0000313" key="6">
    <source>
        <dbReference type="EMBL" id="SOQ42802.1"/>
    </source>
</evidence>
<dbReference type="InterPro" id="IPR038901">
    <property type="entry name" value="HEXDC-like"/>
</dbReference>
<dbReference type="Gene3D" id="3.20.20.80">
    <property type="entry name" value="Glycosidases"/>
    <property type="match status" value="1"/>
</dbReference>
<comment type="catalytic activity">
    <reaction evidence="1">
        <text>Hydrolysis of terminal non-reducing N-acetyl-D-hexosamine residues in N-acetyl-beta-D-hexosaminides.</text>
        <dbReference type="EC" id="3.2.1.52"/>
    </reaction>
</comment>
<dbReference type="PANTHER" id="PTHR21040:SF8">
    <property type="entry name" value="BCDNA.GH04120"/>
    <property type="match status" value="1"/>
</dbReference>
<sequence length="526" mass="61554">MMKIRKISLVKKIAIVFVTACVVYKIIDCNLLYKNGDVVKVDIDYVAVHFDLKGSPPLISYMITLLSTFKKYGVNSILMEYEDMFPYEGMLANLSSEIAYTKRELTEFLLEAKKLDIEIIPLVQTFGHMEFVLKLKEFYRNRELPYGPAELCPSQPSSLNLIRNMLSQVITFHNAIQPLKHIHIGCDEVYTINVCSKCTVRNLKSHEIYYRHLINVKDIVQDIRPRTKVLFWSEIYSQKHINLKYELQSVKDKLNDLQPVDWEYNENVHTARLYRTHEIFDNMWVASAFKGADGIIAKTPDMMKRYLNHIHWLKQVLMYRPPRYGVKIKGIILTGWSRYSHFARQCELLPFAMPSLILNLMLIQLFREGINWGILNNHTHCELYDLLLKKDFEKVYVNRHSNLECSFRNLTVYEFHFPNYQGCLSKLSDIKTDFEVNLMTNVHDFSNTVQECNNELSKGVVLSDKLRPVLSEFYRKEVIDNYLNENVNVYDTLVGDEISELMQKVVVFYALPKRSFGPLPNLKYGA</sequence>
<evidence type="ECO:0000256" key="1">
    <source>
        <dbReference type="ARBA" id="ARBA00001231"/>
    </source>
</evidence>
<dbReference type="EC" id="3.2.1.52" evidence="3"/>
<dbReference type="PANTHER" id="PTHR21040">
    <property type="entry name" value="BCDNA.GH04120"/>
    <property type="match status" value="1"/>
</dbReference>
<accession>A0A2H1VQQ6</accession>
<feature type="domain" description="Glycoside hydrolase family 20 catalytic" evidence="5">
    <location>
        <begin position="97"/>
        <end position="240"/>
    </location>
</feature>
<organism evidence="6">
    <name type="scientific">Spodoptera frugiperda</name>
    <name type="common">Fall armyworm</name>
    <dbReference type="NCBI Taxonomy" id="7108"/>
    <lineage>
        <taxon>Eukaryota</taxon>
        <taxon>Metazoa</taxon>
        <taxon>Ecdysozoa</taxon>
        <taxon>Arthropoda</taxon>
        <taxon>Hexapoda</taxon>
        <taxon>Insecta</taxon>
        <taxon>Pterygota</taxon>
        <taxon>Neoptera</taxon>
        <taxon>Endopterygota</taxon>
        <taxon>Lepidoptera</taxon>
        <taxon>Glossata</taxon>
        <taxon>Ditrysia</taxon>
        <taxon>Noctuoidea</taxon>
        <taxon>Noctuidae</taxon>
        <taxon>Amphipyrinae</taxon>
        <taxon>Spodoptera</taxon>
    </lineage>
</organism>
<evidence type="ECO:0000259" key="5">
    <source>
        <dbReference type="Pfam" id="PF00728"/>
    </source>
</evidence>
<name>A0A2H1VQQ6_SPOFR</name>
<dbReference type="EMBL" id="ODYU01003701">
    <property type="protein sequence ID" value="SOQ42802.1"/>
    <property type="molecule type" value="Genomic_DNA"/>
</dbReference>
<evidence type="ECO:0000256" key="4">
    <source>
        <dbReference type="ARBA" id="ARBA00022801"/>
    </source>
</evidence>